<name>A0A7W6ZVX7_9HYPH</name>
<dbReference type="AlphaFoldDB" id="A0A7W6ZVX7"/>
<evidence type="ECO:0000313" key="3">
    <source>
        <dbReference type="Proteomes" id="UP000543836"/>
    </source>
</evidence>
<dbReference type="CDD" id="cd00865">
    <property type="entry name" value="PEBP_bact_arch"/>
    <property type="match status" value="1"/>
</dbReference>
<dbReference type="EMBL" id="JACIIG010000010">
    <property type="protein sequence ID" value="MBB4569752.1"/>
    <property type="molecule type" value="Genomic_DNA"/>
</dbReference>
<evidence type="ECO:0000313" key="2">
    <source>
        <dbReference type="EMBL" id="MBB4569752.1"/>
    </source>
</evidence>
<keyword evidence="1" id="KW-0732">Signal</keyword>
<feature type="signal peptide" evidence="1">
    <location>
        <begin position="1"/>
        <end position="21"/>
    </location>
</feature>
<comment type="caution">
    <text evidence="2">The sequence shown here is derived from an EMBL/GenBank/DDBJ whole genome shotgun (WGS) entry which is preliminary data.</text>
</comment>
<evidence type="ECO:0000256" key="1">
    <source>
        <dbReference type="SAM" id="SignalP"/>
    </source>
</evidence>
<accession>A0A7W6ZVX7</accession>
<dbReference type="NCBIfam" id="TIGR00481">
    <property type="entry name" value="YbhB/YbcL family Raf kinase inhibitor-like protein"/>
    <property type="match status" value="1"/>
</dbReference>
<dbReference type="SUPFAM" id="SSF49777">
    <property type="entry name" value="PEBP-like"/>
    <property type="match status" value="1"/>
</dbReference>
<dbReference type="PANTHER" id="PTHR30289:SF1">
    <property type="entry name" value="PEBP (PHOSPHATIDYLETHANOLAMINE-BINDING PROTEIN) FAMILY PROTEIN"/>
    <property type="match status" value="1"/>
</dbReference>
<gene>
    <name evidence="2" type="ORF">GGE60_003880</name>
</gene>
<dbReference type="OrthoDB" id="9797506at2"/>
<feature type="chain" id="PRO_5030541389" description="YbhB/YbcL family Raf kinase inhibitor-like protein" evidence="1">
    <location>
        <begin position="22"/>
        <end position="181"/>
    </location>
</feature>
<proteinExistence type="predicted"/>
<keyword evidence="3" id="KW-1185">Reference proteome</keyword>
<sequence>MKYSITAALAAMLLASGQASAFEVASPDIKDGGTLKIEQVANVFGCKGGNVSPALGWKDAPEGTKSFVVTLYDPDAPTGSGWWHWTVFDIPASAKSLPSGAGSTEGTGLPAGAIQGRTDFGTSAFGGACPPSGPAHRYRLTVTALKVDKLGLDSNASGALVGYMTQANALASASITATYGQ</sequence>
<dbReference type="Proteomes" id="UP000543836">
    <property type="component" value="Unassembled WGS sequence"/>
</dbReference>
<organism evidence="2 3">
    <name type="scientific">Rhizobium leucaenae</name>
    <dbReference type="NCBI Taxonomy" id="29450"/>
    <lineage>
        <taxon>Bacteria</taxon>
        <taxon>Pseudomonadati</taxon>
        <taxon>Pseudomonadota</taxon>
        <taxon>Alphaproteobacteria</taxon>
        <taxon>Hyphomicrobiales</taxon>
        <taxon>Rhizobiaceae</taxon>
        <taxon>Rhizobium/Agrobacterium group</taxon>
        <taxon>Rhizobium</taxon>
    </lineage>
</organism>
<dbReference type="Pfam" id="PF01161">
    <property type="entry name" value="PBP"/>
    <property type="match status" value="1"/>
</dbReference>
<dbReference type="Gene3D" id="3.90.280.10">
    <property type="entry name" value="PEBP-like"/>
    <property type="match status" value="1"/>
</dbReference>
<reference evidence="2 3" key="1">
    <citation type="submission" date="2020-08" db="EMBL/GenBank/DDBJ databases">
        <title>Genomic Encyclopedia of Type Strains, Phase IV (KMG-V): Genome sequencing to study the core and pangenomes of soil and plant-associated prokaryotes.</title>
        <authorList>
            <person name="Whitman W."/>
        </authorList>
    </citation>
    <scope>NUCLEOTIDE SEQUENCE [LARGE SCALE GENOMIC DNA]</scope>
    <source>
        <strain evidence="2 3">SEMIA 492</strain>
    </source>
</reference>
<protein>
    <recommendedName>
        <fullName evidence="4">YbhB/YbcL family Raf kinase inhibitor-like protein</fullName>
    </recommendedName>
</protein>
<evidence type="ECO:0008006" key="4">
    <source>
        <dbReference type="Google" id="ProtNLM"/>
    </source>
</evidence>
<dbReference type="InterPro" id="IPR005247">
    <property type="entry name" value="YbhB_YbcL/LppC-like"/>
</dbReference>
<dbReference type="RefSeq" id="WP_028752966.1">
    <property type="nucleotide sequence ID" value="NZ_JACIIG010000010.1"/>
</dbReference>
<dbReference type="PANTHER" id="PTHR30289">
    <property type="entry name" value="UNCHARACTERIZED PROTEIN YBCL-RELATED"/>
    <property type="match status" value="1"/>
</dbReference>
<dbReference type="InterPro" id="IPR036610">
    <property type="entry name" value="PEBP-like_sf"/>
</dbReference>
<dbReference type="InterPro" id="IPR008914">
    <property type="entry name" value="PEBP"/>
</dbReference>